<dbReference type="GO" id="GO:0009341">
    <property type="term" value="C:beta-galactosidase complex"/>
    <property type="evidence" value="ECO:0007669"/>
    <property type="project" value="TreeGrafter"/>
</dbReference>
<dbReference type="InterPro" id="IPR036156">
    <property type="entry name" value="Beta-gal/glucu_dom_sf"/>
</dbReference>
<evidence type="ECO:0000256" key="4">
    <source>
        <dbReference type="ARBA" id="ARBA00023295"/>
    </source>
</evidence>
<organism evidence="6">
    <name type="scientific">marine sediment metagenome</name>
    <dbReference type="NCBI Taxonomy" id="412755"/>
    <lineage>
        <taxon>unclassified sequences</taxon>
        <taxon>metagenomes</taxon>
        <taxon>ecological metagenomes</taxon>
    </lineage>
</organism>
<feature type="domain" description="Beta-galactosidase" evidence="5">
    <location>
        <begin position="3"/>
        <end position="85"/>
    </location>
</feature>
<dbReference type="InterPro" id="IPR032312">
    <property type="entry name" value="LacZ_4"/>
</dbReference>
<keyword evidence="3" id="KW-0378">Hydrolase</keyword>
<dbReference type="PANTHER" id="PTHR46323:SF2">
    <property type="entry name" value="BETA-GALACTOSIDASE"/>
    <property type="match status" value="1"/>
</dbReference>
<comment type="catalytic activity">
    <reaction evidence="1">
        <text>Hydrolysis of terminal non-reducing beta-D-galactose residues in beta-D-galactosides.</text>
        <dbReference type="EC" id="3.2.1.23"/>
    </reaction>
</comment>
<gene>
    <name evidence="6" type="ORF">S03H2_71414</name>
</gene>
<dbReference type="GO" id="GO:0004565">
    <property type="term" value="F:beta-galactosidase activity"/>
    <property type="evidence" value="ECO:0007669"/>
    <property type="project" value="UniProtKB-EC"/>
</dbReference>
<dbReference type="InterPro" id="IPR013783">
    <property type="entry name" value="Ig-like_fold"/>
</dbReference>
<accession>X1KL68</accession>
<dbReference type="Gene3D" id="2.60.40.10">
    <property type="entry name" value="Immunoglobulins"/>
    <property type="match status" value="1"/>
</dbReference>
<dbReference type="Pfam" id="PF16353">
    <property type="entry name" value="LacZ_4"/>
    <property type="match status" value="1"/>
</dbReference>
<sequence length="95" mass="11009">SETFKSLDYLQIQWEMTENGKIIEKGTLPTLSTEPLFSSEIDVPFNKPELKPISEYHLMIRFRLATKSNWAKKGYVIAWEQFSLPFTLPTKPKAS</sequence>
<comment type="caution">
    <text evidence="6">The sequence shown here is derived from an EMBL/GenBank/DDBJ whole genome shotgun (WGS) entry which is preliminary data.</text>
</comment>
<evidence type="ECO:0000256" key="3">
    <source>
        <dbReference type="ARBA" id="ARBA00022801"/>
    </source>
</evidence>
<dbReference type="EC" id="3.2.1.23" evidence="2"/>
<dbReference type="PANTHER" id="PTHR46323">
    <property type="entry name" value="BETA-GALACTOSIDASE"/>
    <property type="match status" value="1"/>
</dbReference>
<dbReference type="AlphaFoldDB" id="X1KL68"/>
<dbReference type="InterPro" id="IPR050347">
    <property type="entry name" value="Bact_Beta-galactosidase"/>
</dbReference>
<reference evidence="6" key="1">
    <citation type="journal article" date="2014" name="Front. Microbiol.">
        <title>High frequency of phylogenetically diverse reductive dehalogenase-homologous genes in deep subseafloor sedimentary metagenomes.</title>
        <authorList>
            <person name="Kawai M."/>
            <person name="Futagami T."/>
            <person name="Toyoda A."/>
            <person name="Takaki Y."/>
            <person name="Nishi S."/>
            <person name="Hori S."/>
            <person name="Arai W."/>
            <person name="Tsubouchi T."/>
            <person name="Morono Y."/>
            <person name="Uchiyama I."/>
            <person name="Ito T."/>
            <person name="Fujiyama A."/>
            <person name="Inagaki F."/>
            <person name="Takami H."/>
        </authorList>
    </citation>
    <scope>NUCLEOTIDE SEQUENCE</scope>
    <source>
        <strain evidence="6">Expedition CK06-06</strain>
    </source>
</reference>
<feature type="non-terminal residue" evidence="6">
    <location>
        <position position="1"/>
    </location>
</feature>
<dbReference type="GO" id="GO:0005990">
    <property type="term" value="P:lactose catabolic process"/>
    <property type="evidence" value="ECO:0007669"/>
    <property type="project" value="TreeGrafter"/>
</dbReference>
<evidence type="ECO:0000313" key="6">
    <source>
        <dbReference type="EMBL" id="GAH90889.1"/>
    </source>
</evidence>
<keyword evidence="4" id="KW-0326">Glycosidase</keyword>
<protein>
    <recommendedName>
        <fullName evidence="2">beta-galactosidase</fullName>
        <ecNumber evidence="2">3.2.1.23</ecNumber>
    </recommendedName>
</protein>
<name>X1KL68_9ZZZZ</name>
<dbReference type="SUPFAM" id="SSF49303">
    <property type="entry name" value="beta-Galactosidase/glucuronidase domain"/>
    <property type="match status" value="1"/>
</dbReference>
<proteinExistence type="predicted"/>
<dbReference type="EMBL" id="BARU01047788">
    <property type="protein sequence ID" value="GAH90889.1"/>
    <property type="molecule type" value="Genomic_DNA"/>
</dbReference>
<evidence type="ECO:0000256" key="1">
    <source>
        <dbReference type="ARBA" id="ARBA00001412"/>
    </source>
</evidence>
<evidence type="ECO:0000259" key="5">
    <source>
        <dbReference type="Pfam" id="PF16353"/>
    </source>
</evidence>
<feature type="non-terminal residue" evidence="6">
    <location>
        <position position="95"/>
    </location>
</feature>
<evidence type="ECO:0000256" key="2">
    <source>
        <dbReference type="ARBA" id="ARBA00012756"/>
    </source>
</evidence>